<dbReference type="SUPFAM" id="SSF56935">
    <property type="entry name" value="Porins"/>
    <property type="match status" value="1"/>
</dbReference>
<dbReference type="InterPro" id="IPR033900">
    <property type="entry name" value="Gram_neg_porin_domain"/>
</dbReference>
<protein>
    <submittedName>
        <fullName evidence="4">Porin</fullName>
    </submittedName>
</protein>
<dbReference type="Proteomes" id="UP000321525">
    <property type="component" value="Unassembled WGS sequence"/>
</dbReference>
<evidence type="ECO:0000256" key="1">
    <source>
        <dbReference type="SAM" id="SignalP"/>
    </source>
</evidence>
<evidence type="ECO:0000313" key="3">
    <source>
        <dbReference type="EMBL" id="TWX62361.1"/>
    </source>
</evidence>
<feature type="chain" id="PRO_5022922535" evidence="1">
    <location>
        <begin position="22"/>
        <end position="377"/>
    </location>
</feature>
<dbReference type="EMBL" id="VOLQ01000001">
    <property type="protein sequence ID" value="TWX72307.1"/>
    <property type="molecule type" value="Genomic_DNA"/>
</dbReference>
<dbReference type="AlphaFoldDB" id="A0A5C6QU66"/>
<evidence type="ECO:0000313" key="6">
    <source>
        <dbReference type="Proteomes" id="UP000321917"/>
    </source>
</evidence>
<keyword evidence="1" id="KW-0732">Signal</keyword>
<dbReference type="Proteomes" id="UP000321917">
    <property type="component" value="Unassembled WGS sequence"/>
</dbReference>
<evidence type="ECO:0000259" key="2">
    <source>
        <dbReference type="Pfam" id="PF13609"/>
    </source>
</evidence>
<dbReference type="GO" id="GO:0015288">
    <property type="term" value="F:porin activity"/>
    <property type="evidence" value="ECO:0007669"/>
    <property type="project" value="InterPro"/>
</dbReference>
<dbReference type="Pfam" id="PF13609">
    <property type="entry name" value="Porin_4"/>
    <property type="match status" value="1"/>
</dbReference>
<organism evidence="4 6">
    <name type="scientific">Colwellia hornerae</name>
    <dbReference type="NCBI Taxonomy" id="89402"/>
    <lineage>
        <taxon>Bacteria</taxon>
        <taxon>Pseudomonadati</taxon>
        <taxon>Pseudomonadota</taxon>
        <taxon>Gammaproteobacteria</taxon>
        <taxon>Alteromonadales</taxon>
        <taxon>Colwelliaceae</taxon>
        <taxon>Colwellia</taxon>
    </lineage>
</organism>
<dbReference type="OrthoDB" id="197869at2"/>
<dbReference type="InterPro" id="IPR023614">
    <property type="entry name" value="Porin_dom_sf"/>
</dbReference>
<feature type="domain" description="Porin" evidence="2">
    <location>
        <begin position="7"/>
        <end position="359"/>
    </location>
</feature>
<dbReference type="GO" id="GO:0016020">
    <property type="term" value="C:membrane"/>
    <property type="evidence" value="ECO:0007669"/>
    <property type="project" value="InterPro"/>
</dbReference>
<keyword evidence="5" id="KW-1185">Reference proteome</keyword>
<sequence>MKSKIAVLALASSFISYAVQAEINLSGFASITGGITTSSDEALYGFNDTFDFKNGSLLAIQASSNIGEGLDITAQIVSRGENDWDTKFEWAYVSYNVNDKLRLLAGRQRAPFYMYSDFLDVSYAYPWITPPQGVYDLIFNTFDGLSGIYSTTLGEFDSTYHFIVGNNSDEIEAFGETTKPSMDNLMGGAATFTRDWLTLRAAYFSADVSIPLMSLDTLAGNWNAVGYQAYGDNTRIFEDKGTFWELGFQMDFDGVMVIGEYTSLEIDNTLLGDEESYYLMFSKRFDNYLIHITYGVDETSINDFTRGLPTGTPLDALKLPTQGIIASRKAEQSYVTVGLRWDFHNSASLKFEYTDFSDDINSSNDAGLFRTSLVTIF</sequence>
<feature type="signal peptide" evidence="1">
    <location>
        <begin position="1"/>
        <end position="21"/>
    </location>
</feature>
<dbReference type="EMBL" id="VOLR01000003">
    <property type="protein sequence ID" value="TWX62361.1"/>
    <property type="molecule type" value="Genomic_DNA"/>
</dbReference>
<proteinExistence type="predicted"/>
<evidence type="ECO:0000313" key="5">
    <source>
        <dbReference type="Proteomes" id="UP000321525"/>
    </source>
</evidence>
<comment type="caution">
    <text evidence="4">The sequence shown here is derived from an EMBL/GenBank/DDBJ whole genome shotgun (WGS) entry which is preliminary data.</text>
</comment>
<accession>A0A5C6QU66</accession>
<evidence type="ECO:0000313" key="4">
    <source>
        <dbReference type="EMBL" id="TWX72307.1"/>
    </source>
</evidence>
<name>A0A5C6QU66_9GAMM</name>
<reference evidence="4 6" key="1">
    <citation type="submission" date="2019-07" db="EMBL/GenBank/DDBJ databases">
        <title>Genomes of sea-ice associated Colwellia species.</title>
        <authorList>
            <person name="Bowman J.P."/>
        </authorList>
    </citation>
    <scope>NUCLEOTIDE SEQUENCE [LARGE SCALE GENOMIC DNA]</scope>
    <source>
        <strain evidence="3 5">ACAM 607</strain>
        <strain evidence="4 6">IC036</strain>
    </source>
</reference>
<dbReference type="RefSeq" id="WP_146797823.1">
    <property type="nucleotide sequence ID" value="NZ_VOLP01000004.1"/>
</dbReference>
<dbReference type="Gene3D" id="2.40.160.10">
    <property type="entry name" value="Porin"/>
    <property type="match status" value="1"/>
</dbReference>
<gene>
    <name evidence="3" type="ORF">ESZ26_02955</name>
    <name evidence="4" type="ORF">ESZ27_00410</name>
</gene>